<keyword evidence="12" id="KW-1185">Reference proteome</keyword>
<accession>A0A8C9RM61</accession>
<proteinExistence type="predicted"/>
<feature type="chain" id="PRO_5034390134" evidence="9">
    <location>
        <begin position="20"/>
        <end position="348"/>
    </location>
</feature>
<evidence type="ECO:0000313" key="11">
    <source>
        <dbReference type="Ensembl" id="ENSSFOP00015019537.1"/>
    </source>
</evidence>
<dbReference type="InterPro" id="IPR013783">
    <property type="entry name" value="Ig-like_fold"/>
</dbReference>
<dbReference type="InterPro" id="IPR036116">
    <property type="entry name" value="FN3_sf"/>
</dbReference>
<sequence>MLLLVLVLLSAVSLGGCSSRSIKKVGCLIINLQYINCTWDPWSQRFNYSFHSKFGKEKNYSECPWYLWMDRYTVGCQMPYTLGRRFDKLHIRLSHGNISMQEIHDLRQEVKLDTPHNLSVEFKNSTGLWFSWSTIELKNCIESVVRYKKDAHSWMDSLPTQSNYFNVPLPSEYSMYTFQVKVHISSLCSSSNFWSDWSSPVSWGPVKSYDSETPEIPSISQVLIYSVLGGMILFALACVLIQYERLKVIFIPAVPNPGKNLEDLFLTYNGNVEEWLHISKEFADGFKPNFSESVCPVREYRLLPQESESSSECSLHNLTDLSDCLSTSCFSSTSTLPVPLEDTPPASV</sequence>
<protein>
    <submittedName>
        <fullName evidence="11">Cytokine receptor common subunit gamma-like</fullName>
    </submittedName>
</protein>
<name>A0A8C9RM61_SCLFO</name>
<evidence type="ECO:0000256" key="1">
    <source>
        <dbReference type="ARBA" id="ARBA00004479"/>
    </source>
</evidence>
<dbReference type="Gene3D" id="2.60.40.10">
    <property type="entry name" value="Immunoglobulins"/>
    <property type="match status" value="2"/>
</dbReference>
<keyword evidence="5 8" id="KW-0472">Membrane</keyword>
<organism evidence="11 12">
    <name type="scientific">Scleropages formosus</name>
    <name type="common">Asian bonytongue</name>
    <name type="synonym">Osteoglossum formosum</name>
    <dbReference type="NCBI Taxonomy" id="113540"/>
    <lineage>
        <taxon>Eukaryota</taxon>
        <taxon>Metazoa</taxon>
        <taxon>Chordata</taxon>
        <taxon>Craniata</taxon>
        <taxon>Vertebrata</taxon>
        <taxon>Euteleostomi</taxon>
        <taxon>Actinopterygii</taxon>
        <taxon>Neopterygii</taxon>
        <taxon>Teleostei</taxon>
        <taxon>Osteoglossocephala</taxon>
        <taxon>Osteoglossomorpha</taxon>
        <taxon>Osteoglossiformes</taxon>
        <taxon>Osteoglossidae</taxon>
        <taxon>Scleropages</taxon>
    </lineage>
</organism>
<evidence type="ECO:0000256" key="6">
    <source>
        <dbReference type="ARBA" id="ARBA00023170"/>
    </source>
</evidence>
<reference evidence="11 12" key="1">
    <citation type="submission" date="2019-04" db="EMBL/GenBank/DDBJ databases">
        <authorList>
            <consortium name="Wellcome Sanger Institute Data Sharing"/>
        </authorList>
    </citation>
    <scope>NUCLEOTIDE SEQUENCE [LARGE SCALE GENOMIC DNA]</scope>
</reference>
<dbReference type="InterPro" id="IPR003961">
    <property type="entry name" value="FN3_dom"/>
</dbReference>
<keyword evidence="7" id="KW-0325">Glycoprotein</keyword>
<reference evidence="11" key="2">
    <citation type="submission" date="2025-08" db="UniProtKB">
        <authorList>
            <consortium name="Ensembl"/>
        </authorList>
    </citation>
    <scope>IDENTIFICATION</scope>
</reference>
<dbReference type="CTD" id="796604"/>
<dbReference type="CDD" id="cd00063">
    <property type="entry name" value="FN3"/>
    <property type="match status" value="1"/>
</dbReference>
<evidence type="ECO:0000256" key="5">
    <source>
        <dbReference type="ARBA" id="ARBA00023136"/>
    </source>
</evidence>
<dbReference type="InterPro" id="IPR048651">
    <property type="entry name" value="CRLF2-like_D1"/>
</dbReference>
<feature type="domain" description="Cytokine receptor-like factor 2-like D1" evidence="10">
    <location>
        <begin position="30"/>
        <end position="77"/>
    </location>
</feature>
<dbReference type="Pfam" id="PF21604">
    <property type="entry name" value="CRLF2_D1"/>
    <property type="match status" value="1"/>
</dbReference>
<evidence type="ECO:0000256" key="7">
    <source>
        <dbReference type="ARBA" id="ARBA00023180"/>
    </source>
</evidence>
<dbReference type="AlphaFoldDB" id="A0A8C9RM61"/>
<evidence type="ECO:0000313" key="12">
    <source>
        <dbReference type="Proteomes" id="UP000694397"/>
    </source>
</evidence>
<keyword evidence="3 9" id="KW-0732">Signal</keyword>
<dbReference type="GeneTree" id="ENSGT00940000164309"/>
<evidence type="ECO:0000259" key="10">
    <source>
        <dbReference type="Pfam" id="PF21604"/>
    </source>
</evidence>
<dbReference type="GO" id="GO:0004896">
    <property type="term" value="F:cytokine receptor activity"/>
    <property type="evidence" value="ECO:0007669"/>
    <property type="project" value="TreeGrafter"/>
</dbReference>
<dbReference type="OrthoDB" id="8942047at2759"/>
<comment type="subcellular location">
    <subcellularLocation>
        <location evidence="1">Membrane</location>
        <topology evidence="1">Single-pass type I membrane protein</topology>
    </subcellularLocation>
</comment>
<feature type="signal peptide" evidence="9">
    <location>
        <begin position="1"/>
        <end position="19"/>
    </location>
</feature>
<dbReference type="Proteomes" id="UP000694397">
    <property type="component" value="Chromosome 14"/>
</dbReference>
<evidence type="ECO:0000256" key="9">
    <source>
        <dbReference type="SAM" id="SignalP"/>
    </source>
</evidence>
<evidence type="ECO:0000256" key="8">
    <source>
        <dbReference type="SAM" id="Phobius"/>
    </source>
</evidence>
<dbReference type="KEGG" id="sfm:108928942"/>
<dbReference type="GO" id="GO:0009897">
    <property type="term" value="C:external side of plasma membrane"/>
    <property type="evidence" value="ECO:0007669"/>
    <property type="project" value="TreeGrafter"/>
</dbReference>
<dbReference type="Ensembl" id="ENSSFOT00015019764.2">
    <property type="protein sequence ID" value="ENSSFOP00015019537.1"/>
    <property type="gene ID" value="ENSSFOG00015012571.2"/>
</dbReference>
<keyword evidence="4 8" id="KW-1133">Transmembrane helix</keyword>
<dbReference type="PANTHER" id="PTHR23037">
    <property type="entry name" value="CYTOKINE RECEPTOR"/>
    <property type="match status" value="1"/>
</dbReference>
<evidence type="ECO:0000256" key="4">
    <source>
        <dbReference type="ARBA" id="ARBA00022989"/>
    </source>
</evidence>
<dbReference type="SUPFAM" id="SSF49265">
    <property type="entry name" value="Fibronectin type III"/>
    <property type="match status" value="2"/>
</dbReference>
<keyword evidence="2 8" id="KW-0812">Transmembrane</keyword>
<gene>
    <name evidence="11" type="primary">LOC108928942</name>
</gene>
<keyword evidence="6" id="KW-0675">Receptor</keyword>
<reference evidence="11" key="3">
    <citation type="submission" date="2025-09" db="UniProtKB">
        <authorList>
            <consortium name="Ensembl"/>
        </authorList>
    </citation>
    <scope>IDENTIFICATION</scope>
</reference>
<evidence type="ECO:0000256" key="3">
    <source>
        <dbReference type="ARBA" id="ARBA00022729"/>
    </source>
</evidence>
<evidence type="ECO:0000256" key="2">
    <source>
        <dbReference type="ARBA" id="ARBA00022692"/>
    </source>
</evidence>
<dbReference type="PANTHER" id="PTHR23037:SF47">
    <property type="entry name" value="INTERLEUKIN 2 RECEPTOR SUBUNIT GAMMA"/>
    <property type="match status" value="1"/>
</dbReference>
<feature type="transmembrane region" description="Helical" evidence="8">
    <location>
        <begin position="222"/>
        <end position="241"/>
    </location>
</feature>